<feature type="compositionally biased region" description="Basic residues" evidence="1">
    <location>
        <begin position="269"/>
        <end position="280"/>
    </location>
</feature>
<name>A0AAV0AKD0_PHAPC</name>
<feature type="region of interest" description="Disordered" evidence="1">
    <location>
        <begin position="84"/>
        <end position="138"/>
    </location>
</feature>
<reference evidence="2" key="1">
    <citation type="submission" date="2022-06" db="EMBL/GenBank/DDBJ databases">
        <authorList>
            <consortium name="SYNGENTA / RWTH Aachen University"/>
        </authorList>
    </citation>
    <scope>NUCLEOTIDE SEQUENCE</scope>
</reference>
<feature type="region of interest" description="Disordered" evidence="1">
    <location>
        <begin position="153"/>
        <end position="408"/>
    </location>
</feature>
<feature type="compositionally biased region" description="Low complexity" evidence="1">
    <location>
        <begin position="88"/>
        <end position="110"/>
    </location>
</feature>
<feature type="compositionally biased region" description="Polar residues" evidence="1">
    <location>
        <begin position="244"/>
        <end position="264"/>
    </location>
</feature>
<comment type="caution">
    <text evidence="2">The sequence shown here is derived from an EMBL/GenBank/DDBJ whole genome shotgun (WGS) entry which is preliminary data.</text>
</comment>
<accession>A0AAV0AKD0</accession>
<evidence type="ECO:0000313" key="2">
    <source>
        <dbReference type="EMBL" id="CAH7669061.1"/>
    </source>
</evidence>
<dbReference type="Proteomes" id="UP001153365">
    <property type="component" value="Unassembled WGS sequence"/>
</dbReference>
<keyword evidence="3" id="KW-1185">Reference proteome</keyword>
<sequence>MRNIIPPGFDPDKKSLRKVEIIDFIRVNFPQAFIPSKSKLEELRQISKSLIGWFFYATQLINFLAYLNFFTTGSCKDAKAEVIESDSESSSPSQSDMLTKSNTNRNSKSNVDATTSVGSNKRGHLPRSSKSRIPEINTNSVYPIPKKYQSITTPYLSLKKRKDTSSLSPERGRSPTTPSKIRKKETFASPSTKQGRSPTNPSNSKPVQSPTTPSKVRKREIFTSPSRKRGRSPIISYQRREATASPSPKLTHSSKMQSKASQLQEPLRRKSKEGKAKKYSKTVNSISKPHRNKSNNKSNKFHTLEQDLVSDSETEPESSSNSSVLSNQSSTPIESVSGSSSSLSSAFSQSDNSENDGSMIDISNSVHKSGRTPKSQHRERKKKEKISKKHGNRRVTFSRTYKPNRPAKKSCLKGYNSGYAHAYISDLNPTSVSTRPNHVCVIFSNNCFIKFFEGILLELYTEYILYTVR</sequence>
<feature type="compositionally biased region" description="Low complexity" evidence="1">
    <location>
        <begin position="317"/>
        <end position="352"/>
    </location>
</feature>
<protein>
    <submittedName>
        <fullName evidence="2">Uncharacterized protein</fullName>
    </submittedName>
</protein>
<proteinExistence type="predicted"/>
<feature type="compositionally biased region" description="Basic residues" evidence="1">
    <location>
        <begin position="121"/>
        <end position="130"/>
    </location>
</feature>
<gene>
    <name evidence="2" type="ORF">PPACK8108_LOCUS3633</name>
</gene>
<feature type="compositionally biased region" description="Polar residues" evidence="1">
    <location>
        <begin position="188"/>
        <end position="214"/>
    </location>
</feature>
<dbReference type="AlphaFoldDB" id="A0AAV0AKD0"/>
<organism evidence="2 3">
    <name type="scientific">Phakopsora pachyrhizi</name>
    <name type="common">Asian soybean rust disease fungus</name>
    <dbReference type="NCBI Taxonomy" id="170000"/>
    <lineage>
        <taxon>Eukaryota</taxon>
        <taxon>Fungi</taxon>
        <taxon>Dikarya</taxon>
        <taxon>Basidiomycota</taxon>
        <taxon>Pucciniomycotina</taxon>
        <taxon>Pucciniomycetes</taxon>
        <taxon>Pucciniales</taxon>
        <taxon>Phakopsoraceae</taxon>
        <taxon>Phakopsora</taxon>
    </lineage>
</organism>
<evidence type="ECO:0000256" key="1">
    <source>
        <dbReference type="SAM" id="MobiDB-lite"/>
    </source>
</evidence>
<dbReference type="EMBL" id="CALTRL010000646">
    <property type="protein sequence ID" value="CAH7669061.1"/>
    <property type="molecule type" value="Genomic_DNA"/>
</dbReference>
<evidence type="ECO:0000313" key="3">
    <source>
        <dbReference type="Proteomes" id="UP001153365"/>
    </source>
</evidence>
<feature type="compositionally biased region" description="Basic residues" evidence="1">
    <location>
        <begin position="368"/>
        <end position="393"/>
    </location>
</feature>